<keyword evidence="6" id="KW-1185">Reference proteome</keyword>
<dbReference type="EMBL" id="CP018145">
    <property type="protein sequence ID" value="ASJ52996.1"/>
    <property type="molecule type" value="Genomic_DNA"/>
</dbReference>
<dbReference type="EMBL" id="LDCN01000007">
    <property type="protein sequence ID" value="KLH97105.1"/>
    <property type="molecule type" value="Genomic_DNA"/>
</dbReference>
<proteinExistence type="predicted"/>
<dbReference type="Pfam" id="PF12438">
    <property type="entry name" value="DUF3679"/>
    <property type="match status" value="1"/>
</dbReference>
<gene>
    <name evidence="3" type="ORF">AA984_21305</name>
    <name evidence="2" type="ORF">BFO01nite_30620</name>
    <name evidence="1" type="ORF">BP422_05170</name>
</gene>
<sequence>MNVTMKLTGLLIILLVGVVLGLQTAERGISKVSGVPEGQAQTFSIKKVDQGQVEIAVMGKQVQTANPKEMVNYVSRIGLTLGGSIKSGAQSFVDWVGSFFEP</sequence>
<name>A0A0H0SFA1_9BACL</name>
<evidence type="ECO:0000313" key="4">
    <source>
        <dbReference type="Proteomes" id="UP000035218"/>
    </source>
</evidence>
<reference evidence="3 4" key="1">
    <citation type="submission" date="2015-05" db="EMBL/GenBank/DDBJ databases">
        <title>Genome sequencing project for genomic taxonomy and phylogenomics of Bacillus-like bacteria.</title>
        <authorList>
            <person name="Liu B."/>
            <person name="Wang J."/>
            <person name="Zhu Y."/>
            <person name="Liu G."/>
            <person name="Chen Q."/>
            <person name="Chen Z."/>
            <person name="Lan J."/>
            <person name="Che J."/>
            <person name="Ge C."/>
            <person name="Shi H."/>
            <person name="Pan Z."/>
            <person name="Liu X."/>
        </authorList>
    </citation>
    <scope>NUCLEOTIDE SEQUENCE [LARGE SCALE GENOMIC DNA]</scope>
    <source>
        <strain evidence="3 4">DSM 9885</strain>
    </source>
</reference>
<reference evidence="2 6" key="3">
    <citation type="submission" date="2019-06" db="EMBL/GenBank/DDBJ databases">
        <title>Whole genome shotgun sequence of Brevibacillus formosus NBRC 15716.</title>
        <authorList>
            <person name="Hosoyama A."/>
            <person name="Uohara A."/>
            <person name="Ohji S."/>
            <person name="Ichikawa N."/>
        </authorList>
    </citation>
    <scope>NUCLEOTIDE SEQUENCE [LARGE SCALE GENOMIC DNA]</scope>
    <source>
        <strain evidence="2 6">NBRC 15716</strain>
    </source>
</reference>
<dbReference type="RefSeq" id="WP_007727739.1">
    <property type="nucleotide sequence ID" value="NZ_BAAFVL010000002.1"/>
</dbReference>
<dbReference type="AlphaFoldDB" id="A0A0H0SFA1"/>
<evidence type="ECO:0000313" key="5">
    <source>
        <dbReference type="Proteomes" id="UP000197781"/>
    </source>
</evidence>
<dbReference type="OrthoDB" id="2475076at2"/>
<dbReference type="GeneID" id="95751771"/>
<dbReference type="Proteomes" id="UP000035218">
    <property type="component" value="Unassembled WGS sequence"/>
</dbReference>
<evidence type="ECO:0000313" key="3">
    <source>
        <dbReference type="EMBL" id="KLH97105.1"/>
    </source>
</evidence>
<dbReference type="Proteomes" id="UP000197781">
    <property type="component" value="Chromosome"/>
</dbReference>
<evidence type="ECO:0000313" key="6">
    <source>
        <dbReference type="Proteomes" id="UP000319498"/>
    </source>
</evidence>
<reference evidence="1 5" key="2">
    <citation type="submission" date="2016-11" db="EMBL/GenBank/DDBJ databases">
        <authorList>
            <person name="Jaros S."/>
            <person name="Januszkiewicz K."/>
            <person name="Wedrychowicz H."/>
        </authorList>
    </citation>
    <scope>NUCLEOTIDE SEQUENCE [LARGE SCALE GENOMIC DNA]</scope>
    <source>
        <strain evidence="1 5">NF2</strain>
    </source>
</reference>
<evidence type="ECO:0000313" key="2">
    <source>
        <dbReference type="EMBL" id="GED58930.1"/>
    </source>
</evidence>
<accession>A0A0H0SFA1</accession>
<evidence type="ECO:0008006" key="7">
    <source>
        <dbReference type="Google" id="ProtNLM"/>
    </source>
</evidence>
<dbReference type="EMBL" id="BJOL01000016">
    <property type="protein sequence ID" value="GED58930.1"/>
    <property type="molecule type" value="Genomic_DNA"/>
</dbReference>
<dbReference type="InterPro" id="IPR020534">
    <property type="entry name" value="Uncharacterised_YqxA"/>
</dbReference>
<organism evidence="1 5">
    <name type="scientific">Brevibacillus formosus</name>
    <dbReference type="NCBI Taxonomy" id="54913"/>
    <lineage>
        <taxon>Bacteria</taxon>
        <taxon>Bacillati</taxon>
        <taxon>Bacillota</taxon>
        <taxon>Bacilli</taxon>
        <taxon>Bacillales</taxon>
        <taxon>Paenibacillaceae</taxon>
        <taxon>Brevibacillus</taxon>
    </lineage>
</organism>
<protein>
    <recommendedName>
        <fullName evidence="7">DUF3679 domain-containing protein</fullName>
    </recommendedName>
</protein>
<dbReference type="KEGG" id="bfm:BP422_05170"/>
<evidence type="ECO:0000313" key="1">
    <source>
        <dbReference type="EMBL" id="ASJ52996.1"/>
    </source>
</evidence>
<dbReference type="Proteomes" id="UP000319498">
    <property type="component" value="Unassembled WGS sequence"/>
</dbReference>